<keyword evidence="1" id="KW-0805">Transcription regulation</keyword>
<evidence type="ECO:0000256" key="1">
    <source>
        <dbReference type="ARBA" id="ARBA00023015"/>
    </source>
</evidence>
<dbReference type="EMBL" id="BAAARW010000012">
    <property type="protein sequence ID" value="GAA2424051.1"/>
    <property type="molecule type" value="Genomic_DNA"/>
</dbReference>
<reference evidence="4 5" key="1">
    <citation type="journal article" date="2019" name="Int. J. Syst. Evol. Microbiol.">
        <title>The Global Catalogue of Microorganisms (GCM) 10K type strain sequencing project: providing services to taxonomists for standard genome sequencing and annotation.</title>
        <authorList>
            <consortium name="The Broad Institute Genomics Platform"/>
            <consortium name="The Broad Institute Genome Sequencing Center for Infectious Disease"/>
            <person name="Wu L."/>
            <person name="Ma J."/>
        </authorList>
    </citation>
    <scope>NUCLEOTIDE SEQUENCE [LARGE SCALE GENOMIC DNA]</scope>
    <source>
        <strain evidence="4 5">JCM 3325</strain>
    </source>
</reference>
<evidence type="ECO:0000256" key="2">
    <source>
        <dbReference type="ARBA" id="ARBA00023163"/>
    </source>
</evidence>
<protein>
    <submittedName>
        <fullName evidence="4">Zf-HC2 domain-containing protein</fullName>
    </submittedName>
</protein>
<evidence type="ECO:0000313" key="5">
    <source>
        <dbReference type="Proteomes" id="UP001501231"/>
    </source>
</evidence>
<keyword evidence="2" id="KW-0804">Transcription</keyword>
<dbReference type="Proteomes" id="UP001501231">
    <property type="component" value="Unassembled WGS sequence"/>
</dbReference>
<dbReference type="SUPFAM" id="SSF109854">
    <property type="entry name" value="DinB/YfiT-like putative metalloenzymes"/>
    <property type="match status" value="1"/>
</dbReference>
<feature type="domain" description="Mycothiol-dependent maleylpyruvate isomerase metal-binding" evidence="3">
    <location>
        <begin position="90"/>
        <end position="212"/>
    </location>
</feature>
<dbReference type="NCBIfam" id="TIGR03083">
    <property type="entry name" value="maleylpyruvate isomerase family mycothiol-dependent enzyme"/>
    <property type="match status" value="1"/>
</dbReference>
<organism evidence="4 5">
    <name type="scientific">Actinomadura vinacea</name>
    <dbReference type="NCBI Taxonomy" id="115336"/>
    <lineage>
        <taxon>Bacteria</taxon>
        <taxon>Bacillati</taxon>
        <taxon>Actinomycetota</taxon>
        <taxon>Actinomycetes</taxon>
        <taxon>Streptosporangiales</taxon>
        <taxon>Thermomonosporaceae</taxon>
        <taxon>Actinomadura</taxon>
    </lineage>
</organism>
<proteinExistence type="predicted"/>
<sequence length="322" mass="34436">MTAAHGDVAPLLGAWAIGACSEEETRLVLEHLPECAVCAEETRLLARAAPVLHGGGRLPPAGLRASVLSGAFERRRPVVRLPEHVAPYAAQVSMLDALLAELTEPDWTTNVIYDWNVQDVVAHLGATDRLLAEQLTEQDAPDVDARTAAEIAFERGRRPEETRGSWREHAQELCARLKEATPSTVHIPFPMRLENAVVARAFETWVHATDIAAAVGRSLPAPLPEHLHAIADLGVRSLPAALAMRGVETGGQARLLLEGPGGGDWLLPLGGDGPNVTIRLDVLDFCMLAADRRDPTKVEATIEGDSPLARHLLSAASAFAGP</sequence>
<dbReference type="InterPro" id="IPR017517">
    <property type="entry name" value="Maleyloyr_isom"/>
</dbReference>
<dbReference type="InterPro" id="IPR034660">
    <property type="entry name" value="DinB/YfiT-like"/>
</dbReference>
<keyword evidence="5" id="KW-1185">Reference proteome</keyword>
<gene>
    <name evidence="4" type="ORF">GCM10010191_40280</name>
</gene>
<dbReference type="InterPro" id="IPR041916">
    <property type="entry name" value="Anti_sigma_zinc_sf"/>
</dbReference>
<evidence type="ECO:0000259" key="3">
    <source>
        <dbReference type="Pfam" id="PF11716"/>
    </source>
</evidence>
<dbReference type="Gene3D" id="1.10.10.1320">
    <property type="entry name" value="Anti-sigma factor, zinc-finger domain"/>
    <property type="match status" value="1"/>
</dbReference>
<accession>A0ABN3J7Q2</accession>
<dbReference type="InterPro" id="IPR024344">
    <property type="entry name" value="MDMPI_metal-binding"/>
</dbReference>
<name>A0ABN3J7Q2_9ACTN</name>
<comment type="caution">
    <text evidence="4">The sequence shown here is derived from an EMBL/GenBank/DDBJ whole genome shotgun (WGS) entry which is preliminary data.</text>
</comment>
<evidence type="ECO:0000313" key="4">
    <source>
        <dbReference type="EMBL" id="GAA2424051.1"/>
    </source>
</evidence>
<dbReference type="Gene3D" id="1.20.120.450">
    <property type="entry name" value="dinb family like domain"/>
    <property type="match status" value="1"/>
</dbReference>
<dbReference type="Pfam" id="PF11716">
    <property type="entry name" value="MDMPI_N"/>
    <property type="match status" value="1"/>
</dbReference>